<keyword evidence="3" id="KW-0645">Protease</keyword>
<feature type="compositionally biased region" description="Basic and acidic residues" evidence="8">
    <location>
        <begin position="1880"/>
        <end position="1890"/>
    </location>
</feature>
<evidence type="ECO:0000259" key="11">
    <source>
        <dbReference type="Pfam" id="PF20255"/>
    </source>
</evidence>
<dbReference type="InterPro" id="IPR022105">
    <property type="entry name" value="DUF3645"/>
</dbReference>
<evidence type="ECO:0000256" key="8">
    <source>
        <dbReference type="SAM" id="MobiDB-lite"/>
    </source>
</evidence>
<feature type="region of interest" description="Disordered" evidence="8">
    <location>
        <begin position="2909"/>
        <end position="2940"/>
    </location>
</feature>
<feature type="domain" description="DUF6606" evidence="11">
    <location>
        <begin position="5"/>
        <end position="271"/>
    </location>
</feature>
<dbReference type="GO" id="GO:0004843">
    <property type="term" value="F:cysteine-type deubiquitinase activity"/>
    <property type="evidence" value="ECO:0007669"/>
    <property type="project" value="UniProtKB-EC"/>
</dbReference>
<name>A0A817QDG7_9BILA</name>
<comment type="caution">
    <text evidence="12">The sequence shown here is derived from an EMBL/GenBank/DDBJ whole genome shotgun (WGS) entry which is preliminary data.</text>
</comment>
<proteinExistence type="predicted"/>
<dbReference type="EMBL" id="CAJOBP010002158">
    <property type="protein sequence ID" value="CAF4337916.1"/>
    <property type="molecule type" value="Genomic_DNA"/>
</dbReference>
<evidence type="ECO:0000256" key="2">
    <source>
        <dbReference type="ARBA" id="ARBA00012759"/>
    </source>
</evidence>
<evidence type="ECO:0000313" key="12">
    <source>
        <dbReference type="EMBL" id="CAF3193466.1"/>
    </source>
</evidence>
<dbReference type="InterPro" id="IPR051346">
    <property type="entry name" value="OTU_Deubiquitinase"/>
</dbReference>
<dbReference type="Pfam" id="PF12340">
    <property type="entry name" value="DUF3638"/>
    <property type="match status" value="1"/>
</dbReference>
<keyword evidence="6" id="KW-0788">Thiol protease</keyword>
<feature type="domain" description="DUF3638" evidence="9">
    <location>
        <begin position="2077"/>
        <end position="2307"/>
    </location>
</feature>
<evidence type="ECO:0000256" key="4">
    <source>
        <dbReference type="ARBA" id="ARBA00022786"/>
    </source>
</evidence>
<dbReference type="Proteomes" id="UP000663873">
    <property type="component" value="Unassembled WGS sequence"/>
</dbReference>
<evidence type="ECO:0000256" key="6">
    <source>
        <dbReference type="ARBA" id="ARBA00022807"/>
    </source>
</evidence>
<evidence type="ECO:0000256" key="1">
    <source>
        <dbReference type="ARBA" id="ARBA00000707"/>
    </source>
</evidence>
<dbReference type="InterPro" id="IPR022099">
    <property type="entry name" value="DUF3638"/>
</dbReference>
<gene>
    <name evidence="12" type="ORF">TIS948_LOCUS12124</name>
    <name evidence="13" type="ORF">UJA718_LOCUS14936</name>
</gene>
<evidence type="ECO:0000259" key="10">
    <source>
        <dbReference type="Pfam" id="PF12359"/>
    </source>
</evidence>
<sequence>MDESIVNHLFLPCYLPLSEDHDYLIQYKHVNGYKLLEYMNGYFGSSESVYTTVSSKVLSHVFRIFIDCIKRWSTLQNQQSMLSASDLQTVIKQVPGGGFLPIYFHAQNAAILIQVDGNNANQALISSWQVLLPIKEVTSSLMPHFSCFPVTAHRLCNRSQLHSKVHCELLMDFMKNTIEYNGLPSSDYICQWWIQQFSEVKVENNYSYGIQFKKKHRDRVNCNSASVNAPFRRSGLWMTIKVVLQTIVTIHLKDIGTIVYKLLITHFLTYVIYTRSISTNSKLSIDLLVYCIRKIVRRLNKIDSLLSSRNSNDFNEWIIYVKQQIESRIKEITPKLDWQTTLRIHEKKESDLLMSDIKFDNLEIYKHSCEKLKTYLESNEDGSNKASIKLTSILNPSSVCLDTNNAPDYIPSCNDLTKQRGFTIAMAVTYMEIWVESSLEQWLDRSPSSINGTHNFEILLRFFEDYQTNALPHYYTENGPTDPIGYSKYIIASLTIIRSIHQKLCMSQGFERLRQHRIDIPNLIDLFQYLVLPSRKDMNQAHDLYKYFDEFNKKTYYDLLSNIESKDAFGVYFAGQSETMKTSLTKIKAQHEQDKRSKTEEVQKAIGEYESLIKELQRCPSQCFVNKPHSLCDKCKNNQQKANSIKVDACEYPLPSKREGELAVIFELQMPTEIRCYRDVIWQFVNRLQSKLPQSENFWMNTNPHGTKLQPFRTAPDKYKVKLVYNNRSSPNSLGFAGPSIKNTSIASFFCENTLQVQISSINSIAPDKECQILTPKLNHPDYKELQFTINSTKFVQNSVIAMLCTCPRDLKPTQFVEFGSFRSGHRLQWWNLLTIFEMDSLSITEESVAILIVHSILQNGPIEKGSDRLSADWCPETHRPLLNDGFVDALILKLDLYLDHCEFNWQDELVLVVITIVTMRVLSLCNKKKEIEVAKLALKCRKIGEKWIGLIYKNIQALTLSGLIEEMKLRDKMINIGVSCLLTFFIHSERIDYLLSSGEHIMSLLKAVSTIHDNIILNKNQLNMSVFMRNIKRLSERTLMIVQPIVAELLKGSSYNSLNDFTVIHWSVLTGKISKDENVPDMKWQKRSIDLYDGWYDGQYEGTEISIDCVSGSFLINKMTTSFLPAKILCDALFCRVFGNHNFEVQAAQSVGTYITKRPYHKERIEYEFCFNEHTKNLIINERHIGTDKVFQLIPHTYFQNELPDIFVSHHSHWLNAKEKIIQFRPIHFQDVKFLDNISYELSIETGYVTTTGSTNTQVLVNQSSTLFNDLFSRYFTRLDNKPYVYMVRDNLLQMIQSHKSPHDDTTIHIHLSRLGIAFKYSTSSRHIVSREYSDMYIDEDQWFGTLTGLQSGLILSSFTTNNEIPKHYLCRKLIIPFGQIHAQKPSNNHQMVTIDRAPPFLHQYFVFIVNDRLKILQPTISPSGWLYLALLHAMTSNTLPDEYTGVTGMERSFQLLNSAGCSSDQPFDLLSLNILRQIASISPRSQCSAASYILMQDIQWNPNLPYFIQHFGYYFIAKQLFDTSMQLSFMYTSSISKEASTLFEGKCHNESLLSQLYWNYRDSYTPMARLSEEIEEDILSSKPNNVYQPTSVSSSFSKNYSSISIVDMYQYGDVNVKGTSEVKWLPLSQWLTPSYHLKNVWIGLLKLADALNIAKSANLRIEETQQFEILLNFLHYIHKKVPTNAFYLQILKTVLKVGVASLRNIEFPPDGVYNNINEIAFVESRICWPYSFAHEKKSQIIVEIQNCCVKERAYENNTGLLNAAEISGINKLLTSWKLNKKLRCFLDSVQRCIYSLNIEQLNTILIYPPQRFAIESIKDHYKIHLKLMDKAIDERLLSSAKNKFLDLGPDYFNRPRISVRDTNYQKEIPGCIFASIEDSKDSSSKDSNDSSSDDSEDSSSEDSEDSSIRDSKYPFYKIRNYFKDRLQDSWKKLELTEEYRVENPSVTEIIDLLNSLRMESAQYWNELVKSIRSCNEMLFETGALLRITPTVLICLFQQIWLDERQHKPGESHSAHSQEIVKTQKHVPFSLNVEQRNVLGGIIVNWTIEQQMERALRFALQNKQYDLEKEILNIPHADWKPVEYLPWLILELETNITIRKIQFKVARHMMTSSTNQDNDGVRNIVTQLNMGEGKTSVILPMLTLSLCLPGTSLVRVVVLKHLSVMNYESLKLKLGGLLGRRVFPFVCRRDMNIDKERVDQIFNRYKQAVQNCDIILTSPEDILSFDLLAIDNCRRKSFDIGGSMLTVQRWLKTFTSDILDESDEILSVKYQLVYTVGSQQQVDAGMSRWKTIQSVLALVKELANNIAKKYADEVCYQPLGKSHFPQFRLLSKEPFKDLCEKITKGWLKLKQYPKSTKVSIEEFFLHPTANTESLDHKISPDEIQVLLILRGLLVFDVLFIALTKRYRVNYGVNTNSNFKRLMAVPFRAKDVAAEKTEFGHPDLAILLTQLSYYYSGLNESQMTQCFDHLNKQRESDPEVIYGKWIGYQTEDKDKDKVHPSIKEWKGVNLNDYQQKTDHLFPTFRKNMLVIDYFLDHFVFPREAKQFPHKLISSSWDLSSPAPSKMITGFSGTSDTQLLLPCHIKQCDLPELQQTDAIVINNLLKSGNDYYKCLPKNATSENILKEIVGYEFSIRVILDVGALLIDGTNREISMKWLAMSDQAEIDYVVYFESDSIVVCDRDLRYCSFQTSPASQRLDHCLFYLDQVHTRGTDFKFPDGFKAAVTLGSDLTKDRLVQACMRMRKLGKDHFVTFWSSHEVDQQITLLKSNVKKTQKKNTNNRAVIHVNDIFRWVYKNTEKTIWEGLHHWATQSLSFQQKLNAFSSIKWENQQQAFTNIVMENLAKNCLEPEIMELKHTYGFSKQSHTIRQIYANRYKQLKRDLLAGSLTGPLKVIDDAVRDRLTQYGGKEERTSIAATASNEQERELEEELEEQRERERPARVDPCEPIMHKELIKLCETHGNMVNLPKLPEVFHSIEYAFTGTTFHLDCQPSSWPKNFWVSTEFQRVVEAQGQLLNPFMRPPRWIVVYRNEHIIFVSAFEANQLIKCLESNNSSITTLRLLLPRIKRDQSICVNDLALTIPPSIAISTGTSPYVIVMEKLVQLFIFNATLNFGSVEEQTAYCHCLGLYPKPWTEEGKKTVADHSIISDGGFIEQMEHRKLLGICRPQFISDPLKFVKQLIQSRNNAYAPITSHVGSIIYDSVKLL</sequence>
<dbReference type="OrthoDB" id="9991011at2759"/>
<keyword evidence="15" id="KW-1185">Reference proteome</keyword>
<accession>A0A817QDG7</accession>
<dbReference type="EMBL" id="CAJNXB010001792">
    <property type="protein sequence ID" value="CAF3193466.1"/>
    <property type="molecule type" value="Genomic_DNA"/>
</dbReference>
<evidence type="ECO:0000259" key="9">
    <source>
        <dbReference type="Pfam" id="PF12340"/>
    </source>
</evidence>
<dbReference type="GO" id="GO:0006508">
    <property type="term" value="P:proteolysis"/>
    <property type="evidence" value="ECO:0007669"/>
    <property type="project" value="UniProtKB-KW"/>
</dbReference>
<feature type="compositionally biased region" description="Acidic residues" evidence="8">
    <location>
        <begin position="1893"/>
        <end position="1907"/>
    </location>
</feature>
<comment type="catalytic activity">
    <reaction evidence="1">
        <text>Thiol-dependent hydrolysis of ester, thioester, amide, peptide and isopeptide bonds formed by the C-terminal Gly of ubiquitin (a 76-residue protein attached to proteins as an intracellular targeting signal).</text>
        <dbReference type="EC" id="3.4.19.12"/>
    </reaction>
</comment>
<evidence type="ECO:0000313" key="13">
    <source>
        <dbReference type="EMBL" id="CAF4337916.1"/>
    </source>
</evidence>
<feature type="domain" description="DUF3645" evidence="10">
    <location>
        <begin position="2421"/>
        <end position="2449"/>
    </location>
</feature>
<dbReference type="EC" id="3.4.19.12" evidence="2"/>
<evidence type="ECO:0000313" key="14">
    <source>
        <dbReference type="Proteomes" id="UP000663825"/>
    </source>
</evidence>
<dbReference type="Pfam" id="PF12359">
    <property type="entry name" value="DUF3645"/>
    <property type="match status" value="1"/>
</dbReference>
<dbReference type="Pfam" id="PF20255">
    <property type="entry name" value="DUF6606"/>
    <property type="match status" value="1"/>
</dbReference>
<feature type="coiled-coil region" evidence="7">
    <location>
        <begin position="588"/>
        <end position="615"/>
    </location>
</feature>
<evidence type="ECO:0000256" key="7">
    <source>
        <dbReference type="SAM" id="Coils"/>
    </source>
</evidence>
<keyword evidence="7" id="KW-0175">Coiled coil</keyword>
<keyword evidence="4" id="KW-0833">Ubl conjugation pathway</keyword>
<dbReference type="Proteomes" id="UP000663825">
    <property type="component" value="Unassembled WGS sequence"/>
</dbReference>
<evidence type="ECO:0000313" key="15">
    <source>
        <dbReference type="Proteomes" id="UP000663873"/>
    </source>
</evidence>
<keyword evidence="5" id="KW-0378">Hydrolase</keyword>
<feature type="region of interest" description="Disordered" evidence="8">
    <location>
        <begin position="1880"/>
        <end position="1910"/>
    </location>
</feature>
<dbReference type="PANTHER" id="PTHR13367:SF33">
    <property type="entry name" value="P-LOOP CONTAINING NUCLEOSIDE TRIPHOSPHATE HYDROLASE PROTEIN"/>
    <property type="match status" value="1"/>
</dbReference>
<organism evidence="12 14">
    <name type="scientific">Rotaria socialis</name>
    <dbReference type="NCBI Taxonomy" id="392032"/>
    <lineage>
        <taxon>Eukaryota</taxon>
        <taxon>Metazoa</taxon>
        <taxon>Spiralia</taxon>
        <taxon>Gnathifera</taxon>
        <taxon>Rotifera</taxon>
        <taxon>Eurotatoria</taxon>
        <taxon>Bdelloidea</taxon>
        <taxon>Philodinida</taxon>
        <taxon>Philodinidae</taxon>
        <taxon>Rotaria</taxon>
    </lineage>
</organism>
<reference evidence="12" key="1">
    <citation type="submission" date="2021-02" db="EMBL/GenBank/DDBJ databases">
        <authorList>
            <person name="Nowell W R."/>
        </authorList>
    </citation>
    <scope>NUCLEOTIDE SEQUENCE</scope>
</reference>
<dbReference type="InterPro" id="IPR046541">
    <property type="entry name" value="DUF6606"/>
</dbReference>
<dbReference type="PANTHER" id="PTHR13367">
    <property type="entry name" value="UBIQUITIN THIOESTERASE"/>
    <property type="match status" value="1"/>
</dbReference>
<protein>
    <recommendedName>
        <fullName evidence="2">ubiquitinyl hydrolase 1</fullName>
        <ecNumber evidence="2">3.4.19.12</ecNumber>
    </recommendedName>
</protein>
<evidence type="ECO:0000256" key="3">
    <source>
        <dbReference type="ARBA" id="ARBA00022670"/>
    </source>
</evidence>
<evidence type="ECO:0000256" key="5">
    <source>
        <dbReference type="ARBA" id="ARBA00022801"/>
    </source>
</evidence>